<dbReference type="PATRIC" id="fig|408015.6.peg.805"/>
<name>A0A0F7FQL7_9ACTN</name>
<evidence type="ECO:0000313" key="3">
    <source>
        <dbReference type="Proteomes" id="UP000034034"/>
    </source>
</evidence>
<sequence length="85" mass="9070">MDESTPTRQPEPVEVPQQDEGPRPLGIGISTTGHPGVDAVLARLTDADHLAVGGHGEVYEDVHRGLRDTLTALDVPHPHPVTPRS</sequence>
<proteinExistence type="predicted"/>
<gene>
    <name evidence="2" type="ORF">SXIM_07760</name>
</gene>
<dbReference type="STRING" id="408015.SXIM_07760"/>
<evidence type="ECO:0000313" key="2">
    <source>
        <dbReference type="EMBL" id="AKG42160.1"/>
    </source>
</evidence>
<protein>
    <submittedName>
        <fullName evidence="2">Uncharacterized protein</fullName>
    </submittedName>
</protein>
<dbReference type="EMBL" id="CP009922">
    <property type="protein sequence ID" value="AKG42160.1"/>
    <property type="molecule type" value="Genomic_DNA"/>
</dbReference>
<evidence type="ECO:0000256" key="1">
    <source>
        <dbReference type="SAM" id="MobiDB-lite"/>
    </source>
</evidence>
<feature type="region of interest" description="Disordered" evidence="1">
    <location>
        <begin position="1"/>
        <end position="31"/>
    </location>
</feature>
<accession>A0A0F7FQL7</accession>
<reference evidence="2" key="1">
    <citation type="submission" date="2019-08" db="EMBL/GenBank/DDBJ databases">
        <title>Complete genome sequence of a mangrove-derived Streptomyces xiamenensis.</title>
        <authorList>
            <person name="Xu J."/>
        </authorList>
    </citation>
    <scope>NUCLEOTIDE SEQUENCE</scope>
    <source>
        <strain evidence="2">318</strain>
    </source>
</reference>
<dbReference type="RefSeq" id="WP_046722946.1">
    <property type="nucleotide sequence ID" value="NZ_CP009922.3"/>
</dbReference>
<dbReference type="AlphaFoldDB" id="A0A0F7FQL7"/>
<dbReference type="HOGENOM" id="CLU_159376_1_1_11"/>
<keyword evidence="3" id="KW-1185">Reference proteome</keyword>
<dbReference type="KEGG" id="sxi:SXIM_07760"/>
<organism evidence="2 3">
    <name type="scientific">Streptomyces xiamenensis</name>
    <dbReference type="NCBI Taxonomy" id="408015"/>
    <lineage>
        <taxon>Bacteria</taxon>
        <taxon>Bacillati</taxon>
        <taxon>Actinomycetota</taxon>
        <taxon>Actinomycetes</taxon>
        <taxon>Kitasatosporales</taxon>
        <taxon>Streptomycetaceae</taxon>
        <taxon>Streptomyces</taxon>
    </lineage>
</organism>
<dbReference type="Proteomes" id="UP000034034">
    <property type="component" value="Chromosome"/>
</dbReference>